<dbReference type="InterPro" id="IPR017488">
    <property type="entry name" value="PSII_Psb27_cyano_bac"/>
</dbReference>
<dbReference type="InterPro" id="IPR038450">
    <property type="entry name" value="PSII_Psb27_sf"/>
</dbReference>
<dbReference type="EMBL" id="CM002803">
    <property type="protein sequence ID" value="KEI67261.1"/>
    <property type="molecule type" value="Genomic_DNA"/>
</dbReference>
<evidence type="ECO:0000313" key="3">
    <source>
        <dbReference type="Proteomes" id="UP000027395"/>
    </source>
</evidence>
<dbReference type="Gene3D" id="1.20.58.810">
    <property type="entry name" value="Photosystem II Pbs27"/>
    <property type="match status" value="1"/>
</dbReference>
<dbReference type="PATRIC" id="fig|388467.6.peg.2283"/>
<dbReference type="GO" id="GO:0031676">
    <property type="term" value="C:plasma membrane-derived thylakoid membrane"/>
    <property type="evidence" value="ECO:0007669"/>
    <property type="project" value="UniProtKB-SubCell"/>
</dbReference>
<dbReference type="GO" id="GO:0010207">
    <property type="term" value="P:photosystem II assembly"/>
    <property type="evidence" value="ECO:0007669"/>
    <property type="project" value="UniProtKB-UniRule"/>
</dbReference>
<dbReference type="HOGENOM" id="CLU_112237_2_0_3"/>
<dbReference type="PANTHER" id="PTHR34041:SF1">
    <property type="entry name" value="PHOTOSYSTEM II REPAIR PROTEIN PSB27-H1, CHLOROPLASTIC"/>
    <property type="match status" value="1"/>
</dbReference>
<keyword evidence="1" id="KW-0449">Lipoprotein</keyword>
<comment type="function">
    <text evidence="1">Plays a role in the repair and/or biogenesis of the calcium-manganese-oxide cluster on the lumenal face of the thylakoid membrane. Its presence in a photosystem II (PSII) preparation prevents binding of some small extrinsic subunits and thus assembly of calcium-manganese-oxide cluster.</text>
</comment>
<dbReference type="PROSITE" id="PS51257">
    <property type="entry name" value="PROKAR_LIPOPROTEIN"/>
    <property type="match status" value="1"/>
</dbReference>
<dbReference type="eggNOG" id="ENOG5031CPI">
    <property type="taxonomic scope" value="Bacteria"/>
</dbReference>
<dbReference type="GO" id="GO:0009523">
    <property type="term" value="C:photosystem II"/>
    <property type="evidence" value="ECO:0007669"/>
    <property type="project" value="InterPro"/>
</dbReference>
<gene>
    <name evidence="2" type="primary">psbZ</name>
    <name evidence="1" type="synonym">psb27</name>
    <name evidence="2" type="ORF">A19Y_2334</name>
</gene>
<reference evidence="2 3" key="1">
    <citation type="journal article" date="2014" name="Appl. Environ. Microbiol.">
        <title>Elucidation of insertion elements encoded on plasmids and in vitro construction of shuttle vectors from the toxic cyanobacterium Planktothrix.</title>
        <authorList>
            <person name="Christiansen G."/>
            <person name="Goesmann A."/>
            <person name="Kurmayer R."/>
        </authorList>
    </citation>
    <scope>NUCLEOTIDE SEQUENCE [LARGE SCALE GENOMIC DNA]</scope>
    <source>
        <strain evidence="2 3">NIVA-CYA 126/8</strain>
    </source>
</reference>
<keyword evidence="1" id="KW-0793">Thylakoid</keyword>
<dbReference type="InterPro" id="IPR025585">
    <property type="entry name" value="PSII_Psb27"/>
</dbReference>
<evidence type="ECO:0000313" key="2">
    <source>
        <dbReference type="EMBL" id="KEI67261.1"/>
    </source>
</evidence>
<keyword evidence="3" id="KW-1185">Reference proteome</keyword>
<keyword evidence="1" id="KW-0472">Membrane</keyword>
<dbReference type="NCBIfam" id="TIGR03044">
    <property type="entry name" value="PS_II_psb27"/>
    <property type="match status" value="1"/>
</dbReference>
<keyword evidence="1" id="KW-0732">Signal</keyword>
<proteinExistence type="inferred from homology"/>
<comment type="subcellular location">
    <subcellularLocation>
        <location evidence="1">Cellular thylakoid membrane</location>
        <topology evidence="1">Lipid-anchor</topology>
        <orientation evidence="1">Lumenal side</orientation>
    </subcellularLocation>
    <text evidence="1">Associated with PSII on the lumenal side of the thylakoid membrane.</text>
</comment>
<accession>A0A073CGL1</accession>
<dbReference type="Pfam" id="PF13326">
    <property type="entry name" value="PSII_Pbs27"/>
    <property type="match status" value="1"/>
</dbReference>
<comment type="subunit">
    <text evidence="1">Monomer. Forms a complex with a monomeric, partially assembled PSII. This is probably the complex in which D1 is assembled and/or replaced.</text>
</comment>
<dbReference type="STRING" id="388467.A19Y_2334"/>
<dbReference type="Proteomes" id="UP000027395">
    <property type="component" value="Chromosome"/>
</dbReference>
<dbReference type="HAMAP" id="MF_01481">
    <property type="entry name" value="PSII_Psb27"/>
    <property type="match status" value="1"/>
</dbReference>
<evidence type="ECO:0000256" key="1">
    <source>
        <dbReference type="HAMAP-Rule" id="MF_01481"/>
    </source>
</evidence>
<dbReference type="PANTHER" id="PTHR34041">
    <property type="entry name" value="PHOTOSYSTEM II REPAIR PROTEIN PSB27-H1, CHLOROPLASTIC"/>
    <property type="match status" value="1"/>
</dbReference>
<protein>
    <recommendedName>
        <fullName evidence="1">Photosystem II lipoprotein Psb27</fullName>
    </recommendedName>
    <alternativeName>
        <fullName evidence="1">Photosystem II 11 kDa protein</fullName>
    </alternativeName>
</protein>
<sequence>MPIVIKHMKKYISRLLALVLVAAITLVGCGGSPSGMLTGTYSKDTLVVVDSLRTAILLPEDAPEKLEAQGQAKELINEFIARYRRDTAVTTLSSFTTMRTALNALAGHYSSYPNRPIPDKLKERLEQEFKQVETAVSRGA</sequence>
<dbReference type="GO" id="GO:0010206">
    <property type="term" value="P:photosystem II repair"/>
    <property type="evidence" value="ECO:0007669"/>
    <property type="project" value="UniProtKB-UniRule"/>
</dbReference>
<organism evidence="2 3">
    <name type="scientific">Planktothrix agardhii (strain NIVA-CYA 126/8)</name>
    <dbReference type="NCBI Taxonomy" id="388467"/>
    <lineage>
        <taxon>Bacteria</taxon>
        <taxon>Bacillati</taxon>
        <taxon>Cyanobacteriota</taxon>
        <taxon>Cyanophyceae</taxon>
        <taxon>Oscillatoriophycideae</taxon>
        <taxon>Oscillatoriales</taxon>
        <taxon>Microcoleaceae</taxon>
        <taxon>Planktothrix</taxon>
    </lineage>
</organism>
<keyword evidence="1" id="KW-0564">Palmitate</keyword>
<name>A0A073CGL1_PLAA1</name>
<dbReference type="GO" id="GO:0031977">
    <property type="term" value="C:thylakoid lumen"/>
    <property type="evidence" value="ECO:0007669"/>
    <property type="project" value="UniProtKB-UniRule"/>
</dbReference>
<comment type="similarity">
    <text evidence="1">Belongs to the Psb27 family.</text>
</comment>
<dbReference type="AlphaFoldDB" id="A0A073CGL1"/>